<evidence type="ECO:0000259" key="2">
    <source>
        <dbReference type="PROSITE" id="PS51746"/>
    </source>
</evidence>
<feature type="transmembrane region" description="Helical" evidence="1">
    <location>
        <begin position="229"/>
        <end position="249"/>
    </location>
</feature>
<dbReference type="InterPro" id="IPR036457">
    <property type="entry name" value="PPM-type-like_dom_sf"/>
</dbReference>
<reference evidence="3" key="1">
    <citation type="journal article" date="2021" name="PeerJ">
        <title>Extensive microbial diversity within the chicken gut microbiome revealed by metagenomics and culture.</title>
        <authorList>
            <person name="Gilroy R."/>
            <person name="Ravi A."/>
            <person name="Getino M."/>
            <person name="Pursley I."/>
            <person name="Horton D.L."/>
            <person name="Alikhan N.F."/>
            <person name="Baker D."/>
            <person name="Gharbi K."/>
            <person name="Hall N."/>
            <person name="Watson M."/>
            <person name="Adriaenssens E.M."/>
            <person name="Foster-Nyarko E."/>
            <person name="Jarju S."/>
            <person name="Secka A."/>
            <person name="Antonio M."/>
            <person name="Oren A."/>
            <person name="Chaudhuri R.R."/>
            <person name="La Ragione R."/>
            <person name="Hildebrand F."/>
            <person name="Pallen M.J."/>
        </authorList>
    </citation>
    <scope>NUCLEOTIDE SEQUENCE</scope>
    <source>
        <strain evidence="3">ChiSxjej1B13-11774</strain>
    </source>
</reference>
<dbReference type="InterPro" id="IPR001932">
    <property type="entry name" value="PPM-type_phosphatase-like_dom"/>
</dbReference>
<proteinExistence type="predicted"/>
<evidence type="ECO:0000313" key="3">
    <source>
        <dbReference type="EMBL" id="HIZ41813.1"/>
    </source>
</evidence>
<dbReference type="InterPro" id="IPR045768">
    <property type="entry name" value="SpoIIE_N"/>
</dbReference>
<dbReference type="AlphaFoldDB" id="A0A9D2J9U9"/>
<dbReference type="Pfam" id="PF19732">
    <property type="entry name" value="SpoIIE_N"/>
    <property type="match status" value="1"/>
</dbReference>
<reference evidence="3" key="2">
    <citation type="submission" date="2021-04" db="EMBL/GenBank/DDBJ databases">
        <authorList>
            <person name="Gilroy R."/>
        </authorList>
    </citation>
    <scope>NUCLEOTIDE SEQUENCE</scope>
    <source>
        <strain evidence="3">ChiSxjej1B13-11774</strain>
    </source>
</reference>
<dbReference type="PANTHER" id="PTHR35801:SF1">
    <property type="entry name" value="PHOSPHOSERINE PHOSPHATASE RSBX"/>
    <property type="match status" value="1"/>
</dbReference>
<dbReference type="Gene3D" id="3.60.40.10">
    <property type="entry name" value="PPM-type phosphatase domain"/>
    <property type="match status" value="1"/>
</dbReference>
<protein>
    <submittedName>
        <fullName evidence="3">SpoIIE family protein phosphatase</fullName>
    </submittedName>
</protein>
<keyword evidence="1" id="KW-0472">Membrane</keyword>
<dbReference type="Pfam" id="PF07228">
    <property type="entry name" value="SpoIIE"/>
    <property type="match status" value="1"/>
</dbReference>
<dbReference type="SMART" id="SM00331">
    <property type="entry name" value="PP2C_SIG"/>
    <property type="match status" value="1"/>
</dbReference>
<gene>
    <name evidence="3" type="ORF">H9811_04520</name>
</gene>
<evidence type="ECO:0000313" key="4">
    <source>
        <dbReference type="Proteomes" id="UP000824048"/>
    </source>
</evidence>
<keyword evidence="1" id="KW-0812">Transmembrane</keyword>
<accession>A0A9D2J9U9</accession>
<keyword evidence="1" id="KW-1133">Transmembrane helix</keyword>
<dbReference type="PANTHER" id="PTHR35801">
    <property type="entry name" value="PHOSPHOSERINE PHOSPHATASE RSBX"/>
    <property type="match status" value="1"/>
</dbReference>
<feature type="domain" description="PPM-type phosphatase" evidence="2">
    <location>
        <begin position="553"/>
        <end position="759"/>
    </location>
</feature>
<dbReference type="InterPro" id="IPR039248">
    <property type="entry name" value="Ptase_RsbX"/>
</dbReference>
<sequence>MAVFTNTNEKVHTPALDVGALLPAGARWSALAWQGAAAVTGAVLGAGQVWGGTAPFGLAFVIGCPPAYLFAAGVGALAGSLAFQPVAMGLKLAGALAAAVAGRWLSGGKSRTGALAGGVTLLAIQALGIFFAGGILDPGQTVATGCTALLAAGLGWAFAHFPVQEPRGVCLWLAVAAACLQRCTLGPLAPGLAVAAAAGLCAAIAGTLEQTAVVSIALAAALTAASPSLCYAALSVALGSLAASCLYPGERWRCAGVFVAGCTVGALAAPDAAGVLPLAAGGGLGLCVAVALPGEWLRAVFPPPAPPAQPQGLTGAARRLANVADTLSDIADTVNAVCARQMPPKGENFDFVVEHIARTTCQTCTRRNRCWVRGYATAMDGLYQLKPTLESTGHVEVEDLPGQLSVCIHPGDLCTAANHGYRLWRSRRQTRARATTLRTALTEQYSALAGALAQLAGKLGQAGLPDPRREAKVAQLFAGLGLDALECSVTSDLAGRLTVAVTIARTRFTEEEVTGLTGEVSRICRRDLDIPEITHCRTVTMLSFGERPVFRAEFGAAGRPAKGQTVSGDALEQFCDTSGRAQMLLCDGMGTGRPAAVDGQMAARLTSQLLRAGFAAESAARLVNVALGLKSAEQESGATLDLLTIDLYTGRAGLFKAGAAPSFLVRDGVPRMLEGASLPMGVLDSLVGRSTTFGLDAGDWVVLVSDGALTDGSQWLMEQLQLCAKLGHTPQQAAQTIADAAVRRSGEKQDDITVAVVRLAQP</sequence>
<feature type="transmembrane region" description="Helical" evidence="1">
    <location>
        <begin position="88"/>
        <end position="106"/>
    </location>
</feature>
<dbReference type="SUPFAM" id="SSF81606">
    <property type="entry name" value="PP2C-like"/>
    <property type="match status" value="1"/>
</dbReference>
<dbReference type="EMBL" id="DXBP01000029">
    <property type="protein sequence ID" value="HIZ41813.1"/>
    <property type="molecule type" value="Genomic_DNA"/>
</dbReference>
<evidence type="ECO:0000256" key="1">
    <source>
        <dbReference type="SAM" id="Phobius"/>
    </source>
</evidence>
<feature type="transmembrane region" description="Helical" evidence="1">
    <location>
        <begin position="142"/>
        <end position="163"/>
    </location>
</feature>
<dbReference type="Proteomes" id="UP000824048">
    <property type="component" value="Unassembled WGS sequence"/>
</dbReference>
<name>A0A9D2J9U9_9FIRM</name>
<feature type="transmembrane region" description="Helical" evidence="1">
    <location>
        <begin position="58"/>
        <end position="82"/>
    </location>
</feature>
<organism evidence="3 4">
    <name type="scientific">Candidatus Gemmiger excrementigallinarum</name>
    <dbReference type="NCBI Taxonomy" id="2838609"/>
    <lineage>
        <taxon>Bacteria</taxon>
        <taxon>Bacillati</taxon>
        <taxon>Bacillota</taxon>
        <taxon>Clostridia</taxon>
        <taxon>Eubacteriales</taxon>
        <taxon>Gemmiger</taxon>
    </lineage>
</organism>
<feature type="transmembrane region" description="Helical" evidence="1">
    <location>
        <begin position="195"/>
        <end position="222"/>
    </location>
</feature>
<comment type="caution">
    <text evidence="3">The sequence shown here is derived from an EMBL/GenBank/DDBJ whole genome shotgun (WGS) entry which is preliminary data.</text>
</comment>
<feature type="transmembrane region" description="Helical" evidence="1">
    <location>
        <begin position="113"/>
        <end position="136"/>
    </location>
</feature>
<dbReference type="PROSITE" id="PS51746">
    <property type="entry name" value="PPM_2"/>
    <property type="match status" value="1"/>
</dbReference>
<feature type="transmembrane region" description="Helical" evidence="1">
    <location>
        <begin position="31"/>
        <end position="51"/>
    </location>
</feature>